<dbReference type="AlphaFoldDB" id="A0AA41XFI5"/>
<dbReference type="Pfam" id="PF11303">
    <property type="entry name" value="DUF3105"/>
    <property type="match status" value="1"/>
</dbReference>
<keyword evidence="2" id="KW-0472">Membrane</keyword>
<keyword evidence="2" id="KW-0812">Transmembrane</keyword>
<evidence type="ECO:0000256" key="1">
    <source>
        <dbReference type="SAM" id="MobiDB-lite"/>
    </source>
</evidence>
<evidence type="ECO:0000313" key="3">
    <source>
        <dbReference type="EMBL" id="MCS5727067.1"/>
    </source>
</evidence>
<feature type="region of interest" description="Disordered" evidence="1">
    <location>
        <begin position="1"/>
        <end position="53"/>
    </location>
</feature>
<accession>A0AA41XFI5</accession>
<reference evidence="3" key="1">
    <citation type="submission" date="2022-08" db="EMBL/GenBank/DDBJ databases">
        <authorList>
            <person name="Deng Y."/>
            <person name="Han X.-F."/>
            <person name="Zhang Y.-Q."/>
        </authorList>
    </citation>
    <scope>NUCLEOTIDE SEQUENCE</scope>
    <source>
        <strain evidence="3">CPCC 203407</strain>
    </source>
</reference>
<feature type="transmembrane region" description="Helical" evidence="2">
    <location>
        <begin position="71"/>
        <end position="92"/>
    </location>
</feature>
<evidence type="ECO:0000313" key="4">
    <source>
        <dbReference type="Proteomes" id="UP001165587"/>
    </source>
</evidence>
<sequence length="251" mass="26378">MTPRNDDATRSSSSSASGGSASGGSASGGVPPKAKDQAKKLSVKEEREARRAEKVAAHLAQQKKQQRNRRFGIIGGGIAGVLAVGLIITFVVTSAEPEVDPASIAIGDLQTYELTANHVTTSVDYEQTPPAGGDHNAVWLNCGVYTEPVPDENAVHALEHGAVWVTYDPELVDEAGVQTLRDSLPDNYVVLSPYPGIPAPVVISAWNNQVLLDGVDDERLGDFVKKFWRSNDAPEPGAACTGGLNAPGKVA</sequence>
<comment type="caution">
    <text evidence="3">The sequence shown here is derived from an EMBL/GenBank/DDBJ whole genome shotgun (WGS) entry which is preliminary data.</text>
</comment>
<keyword evidence="4" id="KW-1185">Reference proteome</keyword>
<dbReference type="Proteomes" id="UP001165587">
    <property type="component" value="Unassembled WGS sequence"/>
</dbReference>
<dbReference type="RefSeq" id="WP_259530037.1">
    <property type="nucleotide sequence ID" value="NZ_JANLCK010000008.1"/>
</dbReference>
<gene>
    <name evidence="3" type="ORF">N1028_14300</name>
</gene>
<keyword evidence="2" id="KW-1133">Transmembrane helix</keyword>
<dbReference type="InterPro" id="IPR021454">
    <property type="entry name" value="DUF3105"/>
</dbReference>
<evidence type="ECO:0000256" key="2">
    <source>
        <dbReference type="SAM" id="Phobius"/>
    </source>
</evidence>
<dbReference type="EMBL" id="JANLCK010000008">
    <property type="protein sequence ID" value="MCS5727067.1"/>
    <property type="molecule type" value="Genomic_DNA"/>
</dbReference>
<protein>
    <submittedName>
        <fullName evidence="3">DUF3105 domain-containing protein</fullName>
    </submittedName>
</protein>
<organism evidence="3 4">
    <name type="scientific">Herbiconiux oxytropis</name>
    <dbReference type="NCBI Taxonomy" id="2970915"/>
    <lineage>
        <taxon>Bacteria</taxon>
        <taxon>Bacillati</taxon>
        <taxon>Actinomycetota</taxon>
        <taxon>Actinomycetes</taxon>
        <taxon>Micrococcales</taxon>
        <taxon>Microbacteriaceae</taxon>
        <taxon>Herbiconiux</taxon>
    </lineage>
</organism>
<proteinExistence type="predicted"/>
<name>A0AA41XFI5_9MICO</name>
<feature type="compositionally biased region" description="Basic and acidic residues" evidence="1">
    <location>
        <begin position="33"/>
        <end position="53"/>
    </location>
</feature>